<dbReference type="OrthoDB" id="9785345at2"/>
<sequence>MAQERTALTALNADRLIDLGGSGSPVNGTSRPRGNRLHAEVSALNRADAEASMLVSSAQQRAISAEDRQSILSFSPEEIDLLPVARGGDEFKCLAEALYFEARGESIAGMVAVAEVILNRVESDDFPDTVCKVVNQGTGKLHQCQFSYTCDGRSDRIRNQAAYERVAKVARIMMDGQPRMLTGGATHYHTLRVRPRWTKNLSRTARIGAHVFYRNNA</sequence>
<dbReference type="GO" id="GO:0016787">
    <property type="term" value="F:hydrolase activity"/>
    <property type="evidence" value="ECO:0007669"/>
    <property type="project" value="UniProtKB-KW"/>
</dbReference>
<reference evidence="2 3" key="1">
    <citation type="submission" date="2019-06" db="EMBL/GenBank/DDBJ databases">
        <title>Genome sequence of Rhodobacteraceae bacterium D4M1.</title>
        <authorList>
            <person name="Cao J."/>
        </authorList>
    </citation>
    <scope>NUCLEOTIDE SEQUENCE [LARGE SCALE GENOMIC DNA]</scope>
    <source>
        <strain evidence="2 3">D4M1</strain>
    </source>
</reference>
<dbReference type="AlphaFoldDB" id="A0A5B8FJ15"/>
<protein>
    <submittedName>
        <fullName evidence="2">Cell wall hydrolase</fullName>
    </submittedName>
</protein>
<dbReference type="Gene3D" id="1.10.10.2520">
    <property type="entry name" value="Cell wall hydrolase SleB, domain 1"/>
    <property type="match status" value="1"/>
</dbReference>
<evidence type="ECO:0000313" key="2">
    <source>
        <dbReference type="EMBL" id="QDL93728.1"/>
    </source>
</evidence>
<dbReference type="EMBL" id="CP040818">
    <property type="protein sequence ID" value="QDL93728.1"/>
    <property type="molecule type" value="Genomic_DNA"/>
</dbReference>
<dbReference type="Pfam" id="PF07486">
    <property type="entry name" value="Hydrolase_2"/>
    <property type="match status" value="1"/>
</dbReference>
<feature type="domain" description="Cell wall hydrolase SleB" evidence="1">
    <location>
        <begin position="104"/>
        <end position="213"/>
    </location>
</feature>
<evidence type="ECO:0000313" key="3">
    <source>
        <dbReference type="Proteomes" id="UP000305888"/>
    </source>
</evidence>
<dbReference type="InterPro" id="IPR011105">
    <property type="entry name" value="Cell_wall_hydrolase_SleB"/>
</dbReference>
<dbReference type="KEGG" id="ppru:FDP22_14050"/>
<gene>
    <name evidence="2" type="ORF">FDP22_14050</name>
</gene>
<accession>A0A5B8FJ15</accession>
<dbReference type="Proteomes" id="UP000305888">
    <property type="component" value="Chromosome"/>
</dbReference>
<keyword evidence="2" id="KW-0378">Hydrolase</keyword>
<keyword evidence="3" id="KW-1185">Reference proteome</keyword>
<dbReference type="InterPro" id="IPR042047">
    <property type="entry name" value="SleB_dom1"/>
</dbReference>
<evidence type="ECO:0000259" key="1">
    <source>
        <dbReference type="Pfam" id="PF07486"/>
    </source>
</evidence>
<proteinExistence type="predicted"/>
<name>A0A5B8FJ15_9RHOB</name>
<organism evidence="2 3">
    <name type="scientific">Paroceanicella profunda</name>
    <dbReference type="NCBI Taxonomy" id="2579971"/>
    <lineage>
        <taxon>Bacteria</taxon>
        <taxon>Pseudomonadati</taxon>
        <taxon>Pseudomonadota</taxon>
        <taxon>Alphaproteobacteria</taxon>
        <taxon>Rhodobacterales</taxon>
        <taxon>Paracoccaceae</taxon>
        <taxon>Paroceanicella</taxon>
    </lineage>
</organism>